<gene>
    <name evidence="2" type="ORF">JQU52_07840</name>
</gene>
<dbReference type="Proteomes" id="UP000653156">
    <property type="component" value="Chromosome"/>
</dbReference>
<dbReference type="Gene3D" id="3.40.50.10610">
    <property type="entry name" value="ABC-type transport auxiliary lipoprotein component"/>
    <property type="match status" value="1"/>
</dbReference>
<dbReference type="SUPFAM" id="SSF159594">
    <property type="entry name" value="XCC0632-like"/>
    <property type="match status" value="1"/>
</dbReference>
<accession>A0A892ZDH0</accession>
<sequence length="184" mass="20435">MPRRLIDLMLHHRRHIALLATTTVLAACASPAPQYYRLPHSDYRLPSTPPNAVLQVVLNDSLDNNGLVYQSTPTQLHFARQHQWGEALAPAMAKSLANTLNQQPSRYRYTIQRSPGLPVLTVHVEAFQGQYNGHTRIAGYTSWSDAARRGRNFAVETPQHGDGYAAMVDSLNIGLQQVAVEIGE</sequence>
<dbReference type="RefSeq" id="WP_230337966.1">
    <property type="nucleotide sequence ID" value="NZ_CP069798.1"/>
</dbReference>
<dbReference type="KEGG" id="ptes:JQU52_07840"/>
<evidence type="ECO:0000313" key="2">
    <source>
        <dbReference type="EMBL" id="QRQ80680.1"/>
    </source>
</evidence>
<protein>
    <submittedName>
        <fullName evidence="2">Membrane integrity-associated transporter subunit PqiC</fullName>
    </submittedName>
</protein>
<evidence type="ECO:0000259" key="1">
    <source>
        <dbReference type="Pfam" id="PF03886"/>
    </source>
</evidence>
<organism evidence="2 3">
    <name type="scientific">Paralysiella testudinis</name>
    <dbReference type="NCBI Taxonomy" id="2809020"/>
    <lineage>
        <taxon>Bacteria</taxon>
        <taxon>Pseudomonadati</taxon>
        <taxon>Pseudomonadota</taxon>
        <taxon>Betaproteobacteria</taxon>
        <taxon>Neisseriales</taxon>
        <taxon>Neisseriaceae</taxon>
        <taxon>Paralysiella</taxon>
    </lineage>
</organism>
<dbReference type="EMBL" id="CP069798">
    <property type="protein sequence ID" value="QRQ80680.1"/>
    <property type="molecule type" value="Genomic_DNA"/>
</dbReference>
<dbReference type="Pfam" id="PF03886">
    <property type="entry name" value="ABC_trans_aux"/>
    <property type="match status" value="1"/>
</dbReference>
<evidence type="ECO:0000313" key="3">
    <source>
        <dbReference type="Proteomes" id="UP000653156"/>
    </source>
</evidence>
<keyword evidence="3" id="KW-1185">Reference proteome</keyword>
<proteinExistence type="predicted"/>
<dbReference type="InterPro" id="IPR005586">
    <property type="entry name" value="ABC_trans_aux"/>
</dbReference>
<dbReference type="AlphaFoldDB" id="A0A892ZDH0"/>
<reference evidence="2" key="1">
    <citation type="submission" date="2021-02" db="EMBL/GenBank/DDBJ databases">
        <title>Neisseriaceae sp. 26B isolated from the cloaca of a Common Toad-headed Turtle (Mesoclemmys nasuta).</title>
        <authorList>
            <person name="Spergser J."/>
            <person name="Busse H.-J."/>
        </authorList>
    </citation>
    <scope>NUCLEOTIDE SEQUENCE</scope>
    <source>
        <strain evidence="2">26B</strain>
    </source>
</reference>
<dbReference type="PROSITE" id="PS51257">
    <property type="entry name" value="PROKAR_LIPOPROTEIN"/>
    <property type="match status" value="1"/>
</dbReference>
<name>A0A892ZDH0_9NEIS</name>
<feature type="domain" description="ABC-type transport auxiliary lipoprotein component" evidence="1">
    <location>
        <begin position="52"/>
        <end position="182"/>
    </location>
</feature>